<evidence type="ECO:0000313" key="4">
    <source>
        <dbReference type="Proteomes" id="UP000252631"/>
    </source>
</evidence>
<keyword evidence="1" id="KW-0732">Signal</keyword>
<feature type="chain" id="PRO_5016461527" evidence="1">
    <location>
        <begin position="21"/>
        <end position="52"/>
    </location>
</feature>
<proteinExistence type="predicted"/>
<evidence type="ECO:0000256" key="1">
    <source>
        <dbReference type="SAM" id="SignalP"/>
    </source>
</evidence>
<dbReference type="AlphaFoldDB" id="A0A336JSF0"/>
<dbReference type="Proteomes" id="UP000252631">
    <property type="component" value="Unassembled WGS sequence"/>
</dbReference>
<reference evidence="3 4" key="1">
    <citation type="submission" date="2017-08" db="EMBL/GenBank/DDBJ databases">
        <authorList>
            <person name="de Groot N.N."/>
        </authorList>
    </citation>
    <scope>NUCLEOTIDE SEQUENCE [LARGE SCALE GENOMIC DNA]</scope>
    <source>
        <strain evidence="3 4">JA575</strain>
    </source>
</reference>
<accession>A0A336JSF0</accession>
<reference evidence="2 5" key="2">
    <citation type="submission" date="2018-07" db="EMBL/GenBank/DDBJ databases">
        <title>Genomic Encyclopedia of Archaeal and Bacterial Type Strains, Phase II (KMG-II): from individual species to whole genera.</title>
        <authorList>
            <person name="Goeker M."/>
        </authorList>
    </citation>
    <scope>NUCLEOTIDE SEQUENCE [LARGE SCALE GENOMIC DNA]</scope>
    <source>
        <strain evidence="2 5">JA575</strain>
    </source>
</reference>
<gene>
    <name evidence="2" type="ORF">BJ125_12365</name>
    <name evidence="3" type="ORF">SAMN05892882_12365</name>
</gene>
<name>A0A336JSF0_9BRAD</name>
<dbReference type="EMBL" id="QRDT01000023">
    <property type="protein sequence ID" value="RED28129.1"/>
    <property type="molecule type" value="Genomic_DNA"/>
</dbReference>
<dbReference type="Proteomes" id="UP000256343">
    <property type="component" value="Unassembled WGS sequence"/>
</dbReference>
<evidence type="ECO:0000313" key="2">
    <source>
        <dbReference type="EMBL" id="RED28129.1"/>
    </source>
</evidence>
<keyword evidence="5" id="KW-1185">Reference proteome</keyword>
<evidence type="ECO:0000313" key="5">
    <source>
        <dbReference type="Proteomes" id="UP000256343"/>
    </source>
</evidence>
<dbReference type="EMBL" id="UFQQ01000023">
    <property type="protein sequence ID" value="SSW92715.1"/>
    <property type="molecule type" value="Genomic_DNA"/>
</dbReference>
<feature type="signal peptide" evidence="1">
    <location>
        <begin position="1"/>
        <end position="20"/>
    </location>
</feature>
<evidence type="ECO:0000313" key="3">
    <source>
        <dbReference type="EMBL" id="SSW92715.1"/>
    </source>
</evidence>
<organism evidence="3 4">
    <name type="scientific">Rhodopseudomonas pentothenatexigens</name>
    <dbReference type="NCBI Taxonomy" id="999699"/>
    <lineage>
        <taxon>Bacteria</taxon>
        <taxon>Pseudomonadati</taxon>
        <taxon>Pseudomonadota</taxon>
        <taxon>Alphaproteobacteria</taxon>
        <taxon>Hyphomicrobiales</taxon>
        <taxon>Nitrobacteraceae</taxon>
        <taxon>Rhodopseudomonas</taxon>
    </lineage>
</organism>
<sequence length="52" mass="5213">MRTWSFFLALALMVGGSASAGSTESRLPGAGTFAYLGTPIADPGAAHNSAAR</sequence>
<protein>
    <submittedName>
        <fullName evidence="3">Uncharacterized protein</fullName>
    </submittedName>
</protein>
<dbReference type="RefSeq" id="WP_167443242.1">
    <property type="nucleotide sequence ID" value="NZ_QRDT01000023.1"/>
</dbReference>